<dbReference type="PANTHER" id="PTHR37162">
    <property type="entry name" value="HAT FAMILY DIMERISATION DOMAINCONTAINING PROTEIN-RELATED"/>
    <property type="match status" value="1"/>
</dbReference>
<dbReference type="EMBL" id="JBEDNZ010000014">
    <property type="protein sequence ID" value="KAL0830069.1"/>
    <property type="molecule type" value="Genomic_DNA"/>
</dbReference>
<reference evidence="1 2" key="1">
    <citation type="submission" date="2024-06" db="EMBL/GenBank/DDBJ databases">
        <title>A chromosome-level genome assembly of beet webworm, Loxostege sticticalis.</title>
        <authorList>
            <person name="Zhang Y."/>
        </authorList>
    </citation>
    <scope>NUCLEOTIDE SEQUENCE [LARGE SCALE GENOMIC DNA]</scope>
    <source>
        <strain evidence="1">AQ028</strain>
        <tissue evidence="1">Male pupae</tissue>
    </source>
</reference>
<dbReference type="Proteomes" id="UP001549921">
    <property type="component" value="Unassembled WGS sequence"/>
</dbReference>
<name>A0ABD0SWL5_LOXSC</name>
<accession>A0ABD0SWL5</accession>
<sequence length="180" mass="21010">MGFLCLIPVIDGTATALHNAYTKYFEEKNIPFKENMVGFGADGTNQYIPHLFLMKFICHSFHRCASYACKTLPRGNSPKRIGDYKEFQCFVNVKPHKLLHRSQTRWLSLLLVLKRLLEQLPALKLYFQNTVLSDRLLAAQSILDKCLEPTTELYLEFLNFMLPYFNDLNKDMQFESPKLY</sequence>
<dbReference type="PANTHER" id="PTHR37162:SF1">
    <property type="entry name" value="BED-TYPE DOMAIN-CONTAINING PROTEIN"/>
    <property type="match status" value="1"/>
</dbReference>
<organism evidence="1 2">
    <name type="scientific">Loxostege sticticalis</name>
    <name type="common">Beet webworm moth</name>
    <dbReference type="NCBI Taxonomy" id="481309"/>
    <lineage>
        <taxon>Eukaryota</taxon>
        <taxon>Metazoa</taxon>
        <taxon>Ecdysozoa</taxon>
        <taxon>Arthropoda</taxon>
        <taxon>Hexapoda</taxon>
        <taxon>Insecta</taxon>
        <taxon>Pterygota</taxon>
        <taxon>Neoptera</taxon>
        <taxon>Endopterygota</taxon>
        <taxon>Lepidoptera</taxon>
        <taxon>Glossata</taxon>
        <taxon>Ditrysia</taxon>
        <taxon>Pyraloidea</taxon>
        <taxon>Crambidae</taxon>
        <taxon>Pyraustinae</taxon>
        <taxon>Loxostege</taxon>
    </lineage>
</organism>
<evidence type="ECO:0000313" key="1">
    <source>
        <dbReference type="EMBL" id="KAL0830069.1"/>
    </source>
</evidence>
<dbReference type="AlphaFoldDB" id="A0ABD0SWL5"/>
<protein>
    <submittedName>
        <fullName evidence="1">Uncharacterized protein</fullName>
    </submittedName>
</protein>
<gene>
    <name evidence="1" type="ORF">ABMA28_003526</name>
</gene>
<proteinExistence type="predicted"/>
<comment type="caution">
    <text evidence="1">The sequence shown here is derived from an EMBL/GenBank/DDBJ whole genome shotgun (WGS) entry which is preliminary data.</text>
</comment>
<evidence type="ECO:0000313" key="2">
    <source>
        <dbReference type="Proteomes" id="UP001549921"/>
    </source>
</evidence>